<feature type="region of interest" description="Disordered" evidence="1">
    <location>
        <begin position="29"/>
        <end position="58"/>
    </location>
</feature>
<reference evidence="2 3" key="1">
    <citation type="journal article" date="2019" name="Int. J. Syst. Evol. Microbiol.">
        <title>The Global Catalogue of Microorganisms (GCM) 10K type strain sequencing project: providing services to taxonomists for standard genome sequencing and annotation.</title>
        <authorList>
            <consortium name="The Broad Institute Genomics Platform"/>
            <consortium name="The Broad Institute Genome Sequencing Center for Infectious Disease"/>
            <person name="Wu L."/>
            <person name="Ma J."/>
        </authorList>
    </citation>
    <scope>NUCLEOTIDE SEQUENCE [LARGE SCALE GENOMIC DNA]</scope>
    <source>
        <strain evidence="2 3">PSRA2</strain>
    </source>
</reference>
<keyword evidence="3" id="KW-1185">Reference proteome</keyword>
<name>A0ABD5U6G1_9EURY</name>
<organism evidence="2 3">
    <name type="scientific">Halomarina ordinaria</name>
    <dbReference type="NCBI Taxonomy" id="3033939"/>
    <lineage>
        <taxon>Archaea</taxon>
        <taxon>Methanobacteriati</taxon>
        <taxon>Methanobacteriota</taxon>
        <taxon>Stenosarchaea group</taxon>
        <taxon>Halobacteria</taxon>
        <taxon>Halobacteriales</taxon>
        <taxon>Natronomonadaceae</taxon>
        <taxon>Halomarina</taxon>
    </lineage>
</organism>
<dbReference type="Proteomes" id="UP001596406">
    <property type="component" value="Unassembled WGS sequence"/>
</dbReference>
<evidence type="ECO:0000313" key="2">
    <source>
        <dbReference type="EMBL" id="MFC6836119.1"/>
    </source>
</evidence>
<evidence type="ECO:0000313" key="3">
    <source>
        <dbReference type="Proteomes" id="UP001596406"/>
    </source>
</evidence>
<dbReference type="AlphaFoldDB" id="A0ABD5U6G1"/>
<dbReference type="Pfam" id="PF24001">
    <property type="entry name" value="DUF7317"/>
    <property type="match status" value="1"/>
</dbReference>
<evidence type="ECO:0000256" key="1">
    <source>
        <dbReference type="SAM" id="MobiDB-lite"/>
    </source>
</evidence>
<comment type="caution">
    <text evidence="2">The sequence shown here is derived from an EMBL/GenBank/DDBJ whole genome shotgun (WGS) entry which is preliminary data.</text>
</comment>
<accession>A0ABD5U6G1</accession>
<dbReference type="InterPro" id="IPR055741">
    <property type="entry name" value="DUF7317"/>
</dbReference>
<dbReference type="RefSeq" id="WP_304447812.1">
    <property type="nucleotide sequence ID" value="NZ_JARRAH010000001.1"/>
</dbReference>
<protein>
    <submittedName>
        <fullName evidence="2">Uncharacterized protein</fullName>
    </submittedName>
</protein>
<dbReference type="EMBL" id="JBHSXM010000001">
    <property type="protein sequence ID" value="MFC6836119.1"/>
    <property type="molecule type" value="Genomic_DNA"/>
</dbReference>
<gene>
    <name evidence="2" type="ORF">ACFQHK_06310</name>
</gene>
<proteinExistence type="predicted"/>
<sequence>MRRHAVLLATELYRSGTLTLEQAASYAGQSPDRFAAGVGPSRESPEPVTPVRVNDTTL</sequence>